<evidence type="ECO:0000259" key="10">
    <source>
        <dbReference type="Pfam" id="PF22366"/>
    </source>
</evidence>
<comment type="caution">
    <text evidence="11">The sequence shown here is derived from an EMBL/GenBank/DDBJ whole genome shotgun (WGS) entry which is preliminary data.</text>
</comment>
<keyword evidence="4" id="KW-0274">FAD</keyword>
<dbReference type="PRINTS" id="PR00411">
    <property type="entry name" value="PNDRDTASEI"/>
</dbReference>
<organism evidence="11 12">
    <name type="scientific">Uliginosibacterium paludis</name>
    <dbReference type="NCBI Taxonomy" id="1615952"/>
    <lineage>
        <taxon>Bacteria</taxon>
        <taxon>Pseudomonadati</taxon>
        <taxon>Pseudomonadota</taxon>
        <taxon>Betaproteobacteria</taxon>
        <taxon>Rhodocyclales</taxon>
        <taxon>Zoogloeaceae</taxon>
        <taxon>Uliginosibacterium</taxon>
    </lineage>
</organism>
<keyword evidence="12" id="KW-1185">Reference proteome</keyword>
<evidence type="ECO:0000256" key="4">
    <source>
        <dbReference type="ARBA" id="ARBA00022827"/>
    </source>
</evidence>
<keyword evidence="7" id="KW-0520">NAD</keyword>
<evidence type="ECO:0000256" key="8">
    <source>
        <dbReference type="ARBA" id="ARBA00047599"/>
    </source>
</evidence>
<dbReference type="PRINTS" id="PR00368">
    <property type="entry name" value="FADPNR"/>
</dbReference>
<dbReference type="Pfam" id="PF22366">
    <property type="entry name" value="NDH2_C"/>
    <property type="match status" value="1"/>
</dbReference>
<sequence length="440" mass="46896">MTDKKKPVVIIVGAGFGGLSAARALAGAEVEVVIVDQRNHHIFQPLLYQVATAGLSPAEIAGPIRSIVSDQKNVTVVLGRVTGVDTVARTVRVDNSVRAAKLRYDWLILATGARHAYFGNDHWEANAPGLKTIEDATAIRRRLLWAFERAEMTDDPAEREANLTMVVVGGGPTGVELAGSIAELAKAALAKDFRRIDPRKARVLLVEAGPRLLPSFPEGLSAAAKASLEQLGVTVRVNARVMDCGADAVVVGEERIPAATILWAAGVQASPAAGWLGVEADRAGRVKVGPDFSVPGCEGVFAVGDTAAIIDAAGVVVPGVAPAAKQAGRYVGDQIVRKLAGYAPLPAFRYRNYGNLATIGRHAAVADFGRIRLTGGLAWWLWGIAHIFFLIDFRNRIVVSLNWLWSYMTFGRGARLITGMSPARPVAVRQEESRPVDRAA</sequence>
<dbReference type="PANTHER" id="PTHR43706:SF47">
    <property type="entry name" value="EXTERNAL NADH-UBIQUINONE OXIDOREDUCTASE 1, MITOCHONDRIAL-RELATED"/>
    <property type="match status" value="1"/>
</dbReference>
<reference evidence="11 12" key="1">
    <citation type="submission" date="2024-07" db="EMBL/GenBank/DDBJ databases">
        <title>Uliginosibacterium paludis KCTC:42655.</title>
        <authorList>
            <person name="Kim M.K."/>
        </authorList>
    </citation>
    <scope>NUCLEOTIDE SEQUENCE [LARGE SCALE GENOMIC DNA]</scope>
    <source>
        <strain evidence="11 12">KCTC 42655</strain>
    </source>
</reference>
<keyword evidence="5" id="KW-0809">Transit peptide</keyword>
<keyword evidence="6" id="KW-0560">Oxidoreductase</keyword>
<dbReference type="InterPro" id="IPR054585">
    <property type="entry name" value="NDH2-like_C"/>
</dbReference>
<evidence type="ECO:0000259" key="9">
    <source>
        <dbReference type="Pfam" id="PF07992"/>
    </source>
</evidence>
<dbReference type="Pfam" id="PF07992">
    <property type="entry name" value="Pyr_redox_2"/>
    <property type="match status" value="1"/>
</dbReference>
<keyword evidence="3" id="KW-0285">Flavoprotein</keyword>
<evidence type="ECO:0000256" key="3">
    <source>
        <dbReference type="ARBA" id="ARBA00022630"/>
    </source>
</evidence>
<evidence type="ECO:0000256" key="6">
    <source>
        <dbReference type="ARBA" id="ARBA00023002"/>
    </source>
</evidence>
<comment type="similarity">
    <text evidence="1">Belongs to the NADH dehydrogenase family.</text>
</comment>
<accession>A0ABV2CQX0</accession>
<dbReference type="EC" id="1.6.5.9" evidence="2"/>
<dbReference type="Proteomes" id="UP001548590">
    <property type="component" value="Unassembled WGS sequence"/>
</dbReference>
<name>A0ABV2CQX0_9RHOO</name>
<protein>
    <recommendedName>
        <fullName evidence="2">NADH:ubiquinone reductase (non-electrogenic)</fullName>
        <ecNumber evidence="2">1.6.5.9</ecNumber>
    </recommendedName>
</protein>
<dbReference type="InterPro" id="IPR045024">
    <property type="entry name" value="NDH-2"/>
</dbReference>
<dbReference type="Gene3D" id="3.50.50.100">
    <property type="match status" value="1"/>
</dbReference>
<dbReference type="PANTHER" id="PTHR43706">
    <property type="entry name" value="NADH DEHYDROGENASE"/>
    <property type="match status" value="1"/>
</dbReference>
<dbReference type="InterPro" id="IPR023753">
    <property type="entry name" value="FAD/NAD-binding_dom"/>
</dbReference>
<dbReference type="RefSeq" id="WP_345928543.1">
    <property type="nucleotide sequence ID" value="NZ_JBDIVF010000006.1"/>
</dbReference>
<evidence type="ECO:0000256" key="5">
    <source>
        <dbReference type="ARBA" id="ARBA00022946"/>
    </source>
</evidence>
<evidence type="ECO:0000256" key="1">
    <source>
        <dbReference type="ARBA" id="ARBA00005272"/>
    </source>
</evidence>
<evidence type="ECO:0000256" key="2">
    <source>
        <dbReference type="ARBA" id="ARBA00012637"/>
    </source>
</evidence>
<evidence type="ECO:0000256" key="7">
    <source>
        <dbReference type="ARBA" id="ARBA00023027"/>
    </source>
</evidence>
<gene>
    <name evidence="11" type="ORF">ABVT11_10745</name>
</gene>
<feature type="domain" description="External alternative NADH-ubiquinone oxidoreductase-like C-terminal" evidence="10">
    <location>
        <begin position="354"/>
        <end position="412"/>
    </location>
</feature>
<dbReference type="InterPro" id="IPR036188">
    <property type="entry name" value="FAD/NAD-bd_sf"/>
</dbReference>
<dbReference type="EMBL" id="JBEWLZ010000005">
    <property type="protein sequence ID" value="MET1490304.1"/>
    <property type="molecule type" value="Genomic_DNA"/>
</dbReference>
<dbReference type="SUPFAM" id="SSF51905">
    <property type="entry name" value="FAD/NAD(P)-binding domain"/>
    <property type="match status" value="2"/>
</dbReference>
<evidence type="ECO:0000313" key="12">
    <source>
        <dbReference type="Proteomes" id="UP001548590"/>
    </source>
</evidence>
<evidence type="ECO:0000313" key="11">
    <source>
        <dbReference type="EMBL" id="MET1490304.1"/>
    </source>
</evidence>
<comment type="catalytic activity">
    <reaction evidence="8">
        <text>a quinone + NADH + H(+) = a quinol + NAD(+)</text>
        <dbReference type="Rhea" id="RHEA:46160"/>
        <dbReference type="ChEBI" id="CHEBI:15378"/>
        <dbReference type="ChEBI" id="CHEBI:24646"/>
        <dbReference type="ChEBI" id="CHEBI:57540"/>
        <dbReference type="ChEBI" id="CHEBI:57945"/>
        <dbReference type="ChEBI" id="CHEBI:132124"/>
        <dbReference type="EC" id="1.6.5.9"/>
    </reaction>
</comment>
<feature type="domain" description="FAD/NAD(P)-binding" evidence="9">
    <location>
        <begin position="9"/>
        <end position="328"/>
    </location>
</feature>
<proteinExistence type="inferred from homology"/>